<dbReference type="PANTHER" id="PTHR43840">
    <property type="entry name" value="MITOCHONDRIAL METAL TRANSPORTER 1-RELATED"/>
    <property type="match status" value="1"/>
</dbReference>
<evidence type="ECO:0000313" key="12">
    <source>
        <dbReference type="WBParaSite" id="MBELARI_LOCUS9219"/>
    </source>
</evidence>
<feature type="transmembrane region" description="Helical" evidence="8">
    <location>
        <begin position="57"/>
        <end position="82"/>
    </location>
</feature>
<comment type="subcellular location">
    <subcellularLocation>
        <location evidence="1">Membrane</location>
        <topology evidence="1">Multi-pass membrane protein</topology>
    </subcellularLocation>
</comment>
<evidence type="ECO:0000256" key="2">
    <source>
        <dbReference type="ARBA" id="ARBA00008873"/>
    </source>
</evidence>
<dbReference type="SUPFAM" id="SSF160240">
    <property type="entry name" value="Cation efflux protein cytoplasmic domain-like"/>
    <property type="match status" value="1"/>
</dbReference>
<dbReference type="InterPro" id="IPR058533">
    <property type="entry name" value="Cation_efflux_TM"/>
</dbReference>
<keyword evidence="5 8" id="KW-1133">Transmembrane helix</keyword>
<comment type="similarity">
    <text evidence="2">Belongs to the cation diffusion facilitator (CDF) transporter (TC 2.A.4) family. SLC30A subfamily.</text>
</comment>
<dbReference type="Pfam" id="PF01545">
    <property type="entry name" value="Cation_efflux"/>
    <property type="match status" value="1"/>
</dbReference>
<evidence type="ECO:0000256" key="4">
    <source>
        <dbReference type="ARBA" id="ARBA00022692"/>
    </source>
</evidence>
<evidence type="ECO:0000256" key="6">
    <source>
        <dbReference type="ARBA" id="ARBA00023136"/>
    </source>
</evidence>
<protein>
    <submittedName>
        <fullName evidence="12">Cation efflux protein cytoplasmic domain-containing protein</fullName>
    </submittedName>
</protein>
<organism evidence="11 12">
    <name type="scientific">Mesorhabditis belari</name>
    <dbReference type="NCBI Taxonomy" id="2138241"/>
    <lineage>
        <taxon>Eukaryota</taxon>
        <taxon>Metazoa</taxon>
        <taxon>Ecdysozoa</taxon>
        <taxon>Nematoda</taxon>
        <taxon>Chromadorea</taxon>
        <taxon>Rhabditida</taxon>
        <taxon>Rhabditina</taxon>
        <taxon>Rhabditomorpha</taxon>
        <taxon>Rhabditoidea</taxon>
        <taxon>Rhabditidae</taxon>
        <taxon>Mesorhabditinae</taxon>
        <taxon>Mesorhabditis</taxon>
    </lineage>
</organism>
<name>A0AAF3FPU9_9BILA</name>
<dbReference type="Pfam" id="PF16916">
    <property type="entry name" value="ZT_dimer"/>
    <property type="match status" value="1"/>
</dbReference>
<keyword evidence="7" id="KW-0175">Coiled coil</keyword>
<evidence type="ECO:0000313" key="11">
    <source>
        <dbReference type="Proteomes" id="UP000887575"/>
    </source>
</evidence>
<dbReference type="InterPro" id="IPR036837">
    <property type="entry name" value="Cation_efflux_CTD_sf"/>
</dbReference>
<feature type="coiled-coil region" evidence="7">
    <location>
        <begin position="9"/>
        <end position="36"/>
    </location>
</feature>
<dbReference type="InterPro" id="IPR027470">
    <property type="entry name" value="Cation_efflux_CTD"/>
</dbReference>
<dbReference type="FunFam" id="1.20.1510.10:FF:000005">
    <property type="entry name" value="Putative Cation diffusion facilitator 1"/>
    <property type="match status" value="1"/>
</dbReference>
<keyword evidence="6 8" id="KW-0472">Membrane</keyword>
<dbReference type="Gene3D" id="1.20.1510.10">
    <property type="entry name" value="Cation efflux protein transmembrane domain"/>
    <property type="match status" value="1"/>
</dbReference>
<dbReference type="WBParaSite" id="MBELARI_LOCUS9219">
    <property type="protein sequence ID" value="MBELARI_LOCUS9219"/>
    <property type="gene ID" value="MBELARI_LOCUS9219"/>
</dbReference>
<dbReference type="Gene3D" id="3.30.70.1350">
    <property type="entry name" value="Cation efflux protein, cytoplasmic domain"/>
    <property type="match status" value="1"/>
</dbReference>
<dbReference type="SUPFAM" id="SSF161111">
    <property type="entry name" value="Cation efflux protein transmembrane domain-like"/>
    <property type="match status" value="1"/>
</dbReference>
<dbReference type="GO" id="GO:0008324">
    <property type="term" value="F:monoatomic cation transmembrane transporter activity"/>
    <property type="evidence" value="ECO:0007669"/>
    <property type="project" value="InterPro"/>
</dbReference>
<feature type="domain" description="Cation efflux protein transmembrane" evidence="9">
    <location>
        <begin position="56"/>
        <end position="245"/>
    </location>
</feature>
<dbReference type="Proteomes" id="UP000887575">
    <property type="component" value="Unassembled WGS sequence"/>
</dbReference>
<dbReference type="InterPro" id="IPR002524">
    <property type="entry name" value="Cation_efflux"/>
</dbReference>
<reference evidence="12" key="1">
    <citation type="submission" date="2024-02" db="UniProtKB">
        <authorList>
            <consortium name="WormBaseParasite"/>
        </authorList>
    </citation>
    <scope>IDENTIFICATION</scope>
</reference>
<evidence type="ECO:0000256" key="3">
    <source>
        <dbReference type="ARBA" id="ARBA00022448"/>
    </source>
</evidence>
<keyword evidence="3" id="KW-0813">Transport</keyword>
<evidence type="ECO:0000256" key="7">
    <source>
        <dbReference type="SAM" id="Coils"/>
    </source>
</evidence>
<evidence type="ECO:0000259" key="9">
    <source>
        <dbReference type="Pfam" id="PF01545"/>
    </source>
</evidence>
<accession>A0AAF3FPU9</accession>
<dbReference type="InterPro" id="IPR050291">
    <property type="entry name" value="CDF_Transporter"/>
</dbReference>
<dbReference type="InterPro" id="IPR027469">
    <property type="entry name" value="Cation_efflux_TMD_sf"/>
</dbReference>
<evidence type="ECO:0000256" key="1">
    <source>
        <dbReference type="ARBA" id="ARBA00004141"/>
    </source>
</evidence>
<evidence type="ECO:0000256" key="8">
    <source>
        <dbReference type="SAM" id="Phobius"/>
    </source>
</evidence>
<evidence type="ECO:0000259" key="10">
    <source>
        <dbReference type="Pfam" id="PF16916"/>
    </source>
</evidence>
<feature type="transmembrane region" description="Helical" evidence="8">
    <location>
        <begin position="158"/>
        <end position="177"/>
    </location>
</feature>
<dbReference type="NCBIfam" id="TIGR01297">
    <property type="entry name" value="CDF"/>
    <property type="match status" value="1"/>
</dbReference>
<dbReference type="GO" id="GO:0016020">
    <property type="term" value="C:membrane"/>
    <property type="evidence" value="ECO:0007669"/>
    <property type="project" value="UniProtKB-SubCell"/>
</dbReference>
<feature type="transmembrane region" description="Helical" evidence="8">
    <location>
        <begin position="88"/>
        <end position="105"/>
    </location>
</feature>
<sequence length="340" mass="38091">MKLFTRLRERQKRIEMKEYESQRDELKSLYENDDLRLESDEGKGDEERGTDRLLSRIAIVLNLLLLSGNLTASILSGSLAIISTLVDSAMDLTSNIIIGLCLILIQKTNNFHYPRGRERLELVGVLVCSILMGVANIVVIFQSILAIVGDNMNAKLDYFSGGLMLAGAGLKIVLAVICFKRGTPSSKILAIDMRNDAVTCLTAFFAVLIAHKWWKYADPIGAILVCSVIAFNWFSHAIENIPQLVGVRGESHLLSRVIRVSIKHDQRIRKIDHAMVYQTGSTATVEIHIVLDENMPLKETHNICHPLEKKLSRLDGVERAFVHCDYECDGDHFIEGLSFN</sequence>
<evidence type="ECO:0000256" key="5">
    <source>
        <dbReference type="ARBA" id="ARBA00022989"/>
    </source>
</evidence>
<dbReference type="PANTHER" id="PTHR43840:SF17">
    <property type="entry name" value="CATION EFFLUX PROTEIN CYTOPLASMIC DOMAIN-CONTAINING PROTEIN"/>
    <property type="match status" value="1"/>
</dbReference>
<keyword evidence="4 8" id="KW-0812">Transmembrane</keyword>
<proteinExistence type="inferred from homology"/>
<keyword evidence="11" id="KW-1185">Reference proteome</keyword>
<feature type="domain" description="Cation efflux protein cytoplasmic" evidence="10">
    <location>
        <begin position="258"/>
        <end position="325"/>
    </location>
</feature>
<feature type="transmembrane region" description="Helical" evidence="8">
    <location>
        <begin position="125"/>
        <end position="146"/>
    </location>
</feature>
<dbReference type="AlphaFoldDB" id="A0AAF3FPU9"/>